<reference evidence="11" key="2">
    <citation type="submission" date="2013-12" db="EMBL/GenBank/DDBJ databases">
        <title>Evolution of pathogenesis and genome organization in the Tremellales.</title>
        <authorList>
            <person name="Cuomo C."/>
            <person name="Litvintseva A."/>
            <person name="Heitman J."/>
            <person name="Chen Y."/>
            <person name="Sun S."/>
            <person name="Springer D."/>
            <person name="Dromer F."/>
            <person name="Young S."/>
            <person name="Zeng Q."/>
            <person name="Chapman S."/>
            <person name="Gujja S."/>
            <person name="Saif S."/>
            <person name="Birren B."/>
        </authorList>
    </citation>
    <scope>NUCLEOTIDE SEQUENCE [LARGE SCALE GENOMIC DNA]</scope>
    <source>
        <strain evidence="11">BCC8398</strain>
    </source>
</reference>
<dbReference type="InterPro" id="IPR033710">
    <property type="entry name" value="TBP_eukaryotic"/>
</dbReference>
<dbReference type="Gene3D" id="3.40.50.1820">
    <property type="entry name" value="alpha/beta hydrolase"/>
    <property type="match status" value="1"/>
</dbReference>
<feature type="compositionally biased region" description="Low complexity" evidence="7">
    <location>
        <begin position="233"/>
        <end position="257"/>
    </location>
</feature>
<keyword evidence="6" id="KW-0539">Nucleus</keyword>
<dbReference type="EMBL" id="KI669501">
    <property type="protein sequence ID" value="OCF34102.1"/>
    <property type="molecule type" value="Genomic_DNA"/>
</dbReference>
<feature type="domain" description="DUF676" evidence="9">
    <location>
        <begin position="274"/>
        <end position="442"/>
    </location>
</feature>
<keyword evidence="8" id="KW-0812">Transmembrane</keyword>
<dbReference type="InterPro" id="IPR012295">
    <property type="entry name" value="TBP_dom_sf"/>
</dbReference>
<dbReference type="PRINTS" id="PR00686">
    <property type="entry name" value="TIFACTORIID"/>
</dbReference>
<dbReference type="GO" id="GO:0006367">
    <property type="term" value="P:transcription initiation at RNA polymerase II promoter"/>
    <property type="evidence" value="ECO:0007669"/>
    <property type="project" value="UniProtKB-ARBA"/>
</dbReference>
<feature type="transmembrane region" description="Helical" evidence="8">
    <location>
        <begin position="546"/>
        <end position="565"/>
    </location>
</feature>
<dbReference type="Proteomes" id="UP000092666">
    <property type="component" value="Unassembled WGS sequence"/>
</dbReference>
<dbReference type="OrthoDB" id="273452at2759"/>
<feature type="region of interest" description="Disordered" evidence="7">
    <location>
        <begin position="233"/>
        <end position="267"/>
    </location>
</feature>
<feature type="compositionally biased region" description="Polar residues" evidence="7">
    <location>
        <begin position="591"/>
        <end position="606"/>
    </location>
</feature>
<dbReference type="GO" id="GO:0005667">
    <property type="term" value="C:transcription regulator complex"/>
    <property type="evidence" value="ECO:0007669"/>
    <property type="project" value="UniProtKB-ARBA"/>
</dbReference>
<keyword evidence="8" id="KW-0472">Membrane</keyword>
<name>A0A1B9GSQ3_9TREE</name>
<evidence type="ECO:0000256" key="8">
    <source>
        <dbReference type="SAM" id="Phobius"/>
    </source>
</evidence>
<keyword evidence="11" id="KW-1185">Reference proteome</keyword>
<evidence type="ECO:0000313" key="10">
    <source>
        <dbReference type="EMBL" id="OCF34102.1"/>
    </source>
</evidence>
<dbReference type="InterPro" id="IPR000814">
    <property type="entry name" value="TBP"/>
</dbReference>
<dbReference type="STRING" id="1296120.A0A1B9GSQ3"/>
<dbReference type="SUPFAM" id="SSF53474">
    <property type="entry name" value="alpha/beta-Hydrolases"/>
    <property type="match status" value="1"/>
</dbReference>
<protein>
    <submittedName>
        <fullName evidence="10">TATA-box-binding protein</fullName>
    </submittedName>
</protein>
<dbReference type="Gene3D" id="3.30.310.10">
    <property type="entry name" value="TATA-Binding Protein"/>
    <property type="match status" value="2"/>
</dbReference>
<dbReference type="PANTHER" id="PTHR10126">
    <property type="entry name" value="TATA-BOX BINDING PROTEIN"/>
    <property type="match status" value="1"/>
</dbReference>
<reference evidence="10 11" key="1">
    <citation type="submission" date="2013-07" db="EMBL/GenBank/DDBJ databases">
        <title>The Genome Sequence of Cryptococcus heveanensis BCC8398.</title>
        <authorList>
            <consortium name="The Broad Institute Genome Sequencing Platform"/>
            <person name="Cuomo C."/>
            <person name="Litvintseva A."/>
            <person name="Chen Y."/>
            <person name="Heitman J."/>
            <person name="Sun S."/>
            <person name="Springer D."/>
            <person name="Dromer F."/>
            <person name="Young S.K."/>
            <person name="Zeng Q."/>
            <person name="Gargeya S."/>
            <person name="Fitzgerald M."/>
            <person name="Abouelleil A."/>
            <person name="Alvarado L."/>
            <person name="Berlin A.M."/>
            <person name="Chapman S.B."/>
            <person name="Dewar J."/>
            <person name="Goldberg J."/>
            <person name="Griggs A."/>
            <person name="Gujja S."/>
            <person name="Hansen M."/>
            <person name="Howarth C."/>
            <person name="Imamovic A."/>
            <person name="Larimer J."/>
            <person name="McCowan C."/>
            <person name="Murphy C."/>
            <person name="Pearson M."/>
            <person name="Priest M."/>
            <person name="Roberts A."/>
            <person name="Saif S."/>
            <person name="Shea T."/>
            <person name="Sykes S."/>
            <person name="Wortman J."/>
            <person name="Nusbaum C."/>
            <person name="Birren B."/>
        </authorList>
    </citation>
    <scope>NUCLEOTIDE SEQUENCE [LARGE SCALE GENOMIC DNA]</scope>
    <source>
        <strain evidence="10 11">BCC8398</strain>
    </source>
</reference>
<dbReference type="Pfam" id="PF00352">
    <property type="entry name" value="TBP"/>
    <property type="match status" value="2"/>
</dbReference>
<comment type="similarity">
    <text evidence="3">Belongs to the putative lipase ROG1 family.</text>
</comment>
<keyword evidence="8" id="KW-1133">Transmembrane helix</keyword>
<comment type="subcellular location">
    <subcellularLocation>
        <location evidence="1">Nucleus</location>
    </subcellularLocation>
</comment>
<evidence type="ECO:0000256" key="1">
    <source>
        <dbReference type="ARBA" id="ARBA00004123"/>
    </source>
</evidence>
<sequence length="726" mass="80135">MCFVSAWIQNIVATVNLECRLDLKTIALHARNAEYNPKRFAAVVMRIRDPKTTALIFASGKMVVTGAKSEDDSRLASRKYARIIQKLGFDAKFAEFKIQNIVGSCDVKFPIRLEGLAFSHGAFSSYEPELFPGLIYRMMKPKVVLLIFVSGKIVLTGAKVREEIYMAFNQIYSVLVDESPEVASTSYAGLTAPQRSEPKMQAVHLVILIHGLYGSTLNLSAVEQELLSLAATSESASSSPTEPRTSTSSSVWSGTTSQQREGGSSRIPARDGVETIVYLPKGIKGARTWDGIDVCAQRIAEEVDKEIERLQDEGKDVIGFSVMGYSLGGLIARYLIGILYARQPSFFARHKPVSFSTAATPHLGVLKYGTLTNTVVHTVGRRVFSRTGRQLYVQDKEAEWGGRGLLEVMADPGASFVRALRLFPKVMIVANGSQDLTVPYPTASISSHDPFQDTASLHIEVDDDHIVQSYQRDIIPDPDDLPVDHRAEVDDEDGEAVEVTIKVIKSGTNPSPSSLSGNHVARFGIGGRVRQPLPPPFMLLPWPFNYLLFIIFPLLVPLFLVYAATALSGHTYLGNEAENENENEPLLRPPSRQSSNPAASVVTQSRSNRRETDFVSGINGRSTPPLSEPIYHSPTAPLLLTPAQKMMIKNLNSAIPHAERVISWFPWAYNSHAMLICRDTARFPWQEDGRGVVRRWTRFVFDAGLEVLHKDKADGGEIHGRIEVEG</sequence>
<dbReference type="SUPFAM" id="SSF55945">
    <property type="entry name" value="TATA-box binding protein-like"/>
    <property type="match status" value="2"/>
</dbReference>
<dbReference type="HAMAP" id="MF_00408">
    <property type="entry name" value="TATA_bind_prot_arch"/>
    <property type="match status" value="1"/>
</dbReference>
<evidence type="ECO:0000256" key="4">
    <source>
        <dbReference type="ARBA" id="ARBA00023125"/>
    </source>
</evidence>
<evidence type="ECO:0000313" key="11">
    <source>
        <dbReference type="Proteomes" id="UP000092666"/>
    </source>
</evidence>
<dbReference type="GO" id="GO:0003677">
    <property type="term" value="F:DNA binding"/>
    <property type="evidence" value="ECO:0007669"/>
    <property type="project" value="UniProtKB-KW"/>
</dbReference>
<dbReference type="InterPro" id="IPR030491">
    <property type="entry name" value="TBP_CS"/>
</dbReference>
<evidence type="ECO:0000256" key="3">
    <source>
        <dbReference type="ARBA" id="ARBA00007920"/>
    </source>
</evidence>
<evidence type="ECO:0000256" key="2">
    <source>
        <dbReference type="ARBA" id="ARBA00005560"/>
    </source>
</evidence>
<organism evidence="10 11">
    <name type="scientific">Kwoniella heveanensis BCC8398</name>
    <dbReference type="NCBI Taxonomy" id="1296120"/>
    <lineage>
        <taxon>Eukaryota</taxon>
        <taxon>Fungi</taxon>
        <taxon>Dikarya</taxon>
        <taxon>Basidiomycota</taxon>
        <taxon>Agaricomycotina</taxon>
        <taxon>Tremellomycetes</taxon>
        <taxon>Tremellales</taxon>
        <taxon>Cryptococcaceae</taxon>
        <taxon>Kwoniella</taxon>
    </lineage>
</organism>
<feature type="region of interest" description="Disordered" evidence="7">
    <location>
        <begin position="578"/>
        <end position="627"/>
    </location>
</feature>
<dbReference type="FunFam" id="3.30.310.10:FF:000001">
    <property type="entry name" value="TATA-box-binding protein 2"/>
    <property type="match status" value="1"/>
</dbReference>
<dbReference type="Pfam" id="PF05057">
    <property type="entry name" value="DUF676"/>
    <property type="match status" value="1"/>
</dbReference>
<evidence type="ECO:0000256" key="6">
    <source>
        <dbReference type="ARBA" id="ARBA00023242"/>
    </source>
</evidence>
<evidence type="ECO:0000256" key="5">
    <source>
        <dbReference type="ARBA" id="ARBA00023163"/>
    </source>
</evidence>
<dbReference type="GO" id="GO:0005634">
    <property type="term" value="C:nucleus"/>
    <property type="evidence" value="ECO:0007669"/>
    <property type="project" value="UniProtKB-SubCell"/>
</dbReference>
<evidence type="ECO:0000259" key="9">
    <source>
        <dbReference type="Pfam" id="PF05057"/>
    </source>
</evidence>
<dbReference type="InterPro" id="IPR029058">
    <property type="entry name" value="AB_hydrolase_fold"/>
</dbReference>
<accession>A0A1B9GSQ3</accession>
<dbReference type="FunFam" id="3.30.310.10:FF:000002">
    <property type="entry name" value="TATA-box-binding protein 2"/>
    <property type="match status" value="1"/>
</dbReference>
<dbReference type="AlphaFoldDB" id="A0A1B9GSQ3"/>
<gene>
    <name evidence="10" type="ORF">I316_04049</name>
</gene>
<keyword evidence="5" id="KW-0804">Transcription</keyword>
<proteinExistence type="inferred from homology"/>
<keyword evidence="4" id="KW-0238">DNA-binding</keyword>
<dbReference type="InterPro" id="IPR007751">
    <property type="entry name" value="DUF676_lipase-like"/>
</dbReference>
<dbReference type="PROSITE" id="PS00351">
    <property type="entry name" value="TFIID"/>
    <property type="match status" value="1"/>
</dbReference>
<evidence type="ECO:0000256" key="7">
    <source>
        <dbReference type="SAM" id="MobiDB-lite"/>
    </source>
</evidence>
<dbReference type="CDD" id="cd04516">
    <property type="entry name" value="TBP_eukaryotes"/>
    <property type="match status" value="1"/>
</dbReference>
<comment type="similarity">
    <text evidence="2">Belongs to the TBP family.</text>
</comment>